<dbReference type="AlphaFoldDB" id="F9G6S8"/>
<sequence length="1231" mass="135649">MGSCDLCREIPWENLPTAPPDSWPSSSGYPYLQDFHHWPEDSRGYLHHQSLEALRKAANNQGCGICSLILAQVELCQSELEELKPQWDAGTIREYGWPLWEMWIVKRGVGGDGFWVMSTTDDENKRNVRLVAAIGLCVEDGDPLAQIIRGRPVEQHGGTEKAISRAHDWVNECNEHSNCSPGETLLPCRVVDVGNDVNSPYAKLRETDGEERGKYISLSYCWGKAPQFTTTKSTLEERKRQITISDLSQTHQDVIKLARELGVRYLWIDSICICQGDYDDWERESAKMLSIYANSYLTVAASKAKDHSEGLFSQTKSREYKTFEYTSGELKGQASAFNLPLDQESGASTYISLPDEPLSDRGWALQERVLSCRTLLYTKQQMFFECSKGFRGEDGTVLDSRFENVHDMPSGQDETKETNDKEEQDDPKARLYQSWYSLLWLYGPRKLTQASDKLPAISGLASIFAKRINDEYVAGLWRSRLLEGLLWQGLNCRRVPELRAPSWSWASMDGIPGIGVREDYEEVAKVLDVKIDLKGTNIYGEVTDGRIKIQAPMERLYLDVKDWDPTKPGYAYDNNPPIRTAHDETHSRFDFDFGADDAPQEALKIVKSLEGKEFFALILLKSTGVDRLREMRLVNWNVLRPLPPLRSHPSFCFFHRICNSEEEDMVRLKTAASFRLALWLSGHIGSVIADCSNEETLTITEVTQVSSLAASCPTYTGDLHLINVTETINMTGVKTLIGEITYNNDFPDDYVTFYSSTLKNVTGALLMYGAGDKTTKAPGDLNITLPALRSIGGLAAYWGWGDVSINTDPKLNILSGLKINSGGSQSSAGNLYFNVTSAWYIGVSGVEFQATGGALFTSSAQRVTSGIGIWGSSGLERVVLDNLKFVNYTVSITSNPDLDYISLSLPEVGLLRVTENGRDTHLSVPNLKKLGGRSDPGTYTSGGDAGGIFRDLVNASLPLLTEVHGDEVDWFKGKLNFTSNFFSELSLPSLKTANCTLGIDENIALNDFSIPRLNYVKDLQIHDNPRLLNFTANLLKKADNINMTGPFTNVEFFGLEVITGDFYLAGDKTMDCSWFDEHFLNDIVQGSYKCVGNHTKPATERKPSTPTDEADLRDKESEQGGSSSSGNEEGSGSGSDSGLSTGAKAGIGAGVGVAGLILLGLGAGFLIGKKTKRSPGAIAHTSDSGYQKAELDGDIKPSGGVKEAHSVEASEMQDTGKSELPVNQVRAELAG</sequence>
<organism evidence="4">
    <name type="scientific">Fusarium oxysporum (strain Fo5176)</name>
    <name type="common">Fusarium vascular wilt</name>
    <dbReference type="NCBI Taxonomy" id="660025"/>
    <lineage>
        <taxon>Eukaryota</taxon>
        <taxon>Fungi</taxon>
        <taxon>Dikarya</taxon>
        <taxon>Ascomycota</taxon>
        <taxon>Pezizomycotina</taxon>
        <taxon>Sordariomycetes</taxon>
        <taxon>Hypocreomycetidae</taxon>
        <taxon>Hypocreales</taxon>
        <taxon>Nectriaceae</taxon>
        <taxon>Fusarium</taxon>
        <taxon>Fusarium oxysporum species complex</taxon>
    </lineage>
</organism>
<keyword evidence="2" id="KW-0472">Membrane</keyword>
<dbReference type="PANTHER" id="PTHR33112">
    <property type="entry name" value="DOMAIN PROTEIN, PUTATIVE-RELATED"/>
    <property type="match status" value="1"/>
</dbReference>
<feature type="compositionally biased region" description="Low complexity" evidence="1">
    <location>
        <begin position="1119"/>
        <end position="1128"/>
    </location>
</feature>
<keyword evidence="2" id="KW-0812">Transmembrane</keyword>
<feature type="region of interest" description="Disordered" evidence="1">
    <location>
        <begin position="403"/>
        <end position="426"/>
    </location>
</feature>
<dbReference type="Pfam" id="PF06985">
    <property type="entry name" value="HET"/>
    <property type="match status" value="1"/>
</dbReference>
<evidence type="ECO:0000256" key="1">
    <source>
        <dbReference type="SAM" id="MobiDB-lite"/>
    </source>
</evidence>
<comment type="caution">
    <text evidence="4">The sequence shown here is derived from an EMBL/GenBank/DDBJ whole genome shotgun (WGS) entry which is preliminary data.</text>
</comment>
<proteinExistence type="predicted"/>
<dbReference type="OrthoDB" id="47007at2759"/>
<dbReference type="EMBL" id="AFQF01003551">
    <property type="protein sequence ID" value="EGU75123.1"/>
    <property type="molecule type" value="Genomic_DNA"/>
</dbReference>
<evidence type="ECO:0000256" key="2">
    <source>
        <dbReference type="SAM" id="Phobius"/>
    </source>
</evidence>
<evidence type="ECO:0000259" key="3">
    <source>
        <dbReference type="Pfam" id="PF06985"/>
    </source>
</evidence>
<evidence type="ECO:0000313" key="4">
    <source>
        <dbReference type="EMBL" id="EGU75123.1"/>
    </source>
</evidence>
<feature type="transmembrane region" description="Helical" evidence="2">
    <location>
        <begin position="1145"/>
        <end position="1167"/>
    </location>
</feature>
<protein>
    <recommendedName>
        <fullName evidence="3">Heterokaryon incompatibility domain-containing protein</fullName>
    </recommendedName>
</protein>
<feature type="region of interest" description="Disordered" evidence="1">
    <location>
        <begin position="1173"/>
        <end position="1231"/>
    </location>
</feature>
<feature type="domain" description="Heterokaryon incompatibility" evidence="3">
    <location>
        <begin position="215"/>
        <end position="367"/>
    </location>
</feature>
<dbReference type="InterPro" id="IPR010730">
    <property type="entry name" value="HET"/>
</dbReference>
<accession>F9G6S8</accession>
<gene>
    <name evidence="4" type="ORF">FOXB_14360</name>
</gene>
<dbReference type="PANTHER" id="PTHR33112:SF16">
    <property type="entry name" value="HETEROKARYON INCOMPATIBILITY DOMAIN-CONTAINING PROTEIN"/>
    <property type="match status" value="1"/>
</dbReference>
<reference evidence="4" key="1">
    <citation type="journal article" date="2012" name="Mol. Plant Microbe Interact.">
        <title>A highly conserved effector in Fusarium oxysporum is required for full virulence on Arabidopsis.</title>
        <authorList>
            <person name="Thatcher L.F."/>
            <person name="Gardiner D.M."/>
            <person name="Kazan K."/>
            <person name="Manners J."/>
        </authorList>
    </citation>
    <scope>NUCLEOTIDE SEQUENCE [LARGE SCALE GENOMIC DNA]</scope>
    <source>
        <strain evidence="4">Fo5176</strain>
    </source>
</reference>
<keyword evidence="2" id="KW-1133">Transmembrane helix</keyword>
<feature type="region of interest" description="Disordered" evidence="1">
    <location>
        <begin position="1094"/>
        <end position="1139"/>
    </location>
</feature>
<name>F9G6S8_FUSOF</name>
<feature type="compositionally biased region" description="Basic and acidic residues" evidence="1">
    <location>
        <begin position="413"/>
        <end position="426"/>
    </location>
</feature>